<keyword evidence="3" id="KW-1185">Reference proteome</keyword>
<evidence type="ECO:0000256" key="1">
    <source>
        <dbReference type="SAM" id="Phobius"/>
    </source>
</evidence>
<feature type="transmembrane region" description="Helical" evidence="1">
    <location>
        <begin position="74"/>
        <end position="92"/>
    </location>
</feature>
<name>A0A1I6SXV6_9EURY</name>
<accession>A0A1I6SXV6</accession>
<feature type="transmembrane region" description="Helical" evidence="1">
    <location>
        <begin position="112"/>
        <end position="132"/>
    </location>
</feature>
<keyword evidence="1" id="KW-1133">Transmembrane helix</keyword>
<keyword evidence="1" id="KW-0472">Membrane</keyword>
<sequence length="312" mass="34834">MKLPTNLFVNYHAGDPKGAVANLAVARVLVASLGIWKLLSYEWAPIQRWPVYANDYYLLLVPRWIQPYLVYEKYLAVLGLILFAVGISHRYATPATAILVAHLGVARYTLDPSGASQALFTIVYLMVFFALYREQDLLSGDGIRTTESAGRSDLRALIRSTYDSGDPKNTNSVLQCGLIAVAILYFGSGVTKIVSGPAWEWTTPRNLGQYLLWAQSYFGVSSELGRLLLQYPTLIRVATIGVLVLEAGFLLWVLAKRDITPFVVGLLGMHVGIAVVMGPFFFDQIVFLLLFADWSRALRWLESRYRDFAHSS</sequence>
<proteinExistence type="predicted"/>
<reference evidence="3" key="1">
    <citation type="submission" date="2016-10" db="EMBL/GenBank/DDBJ databases">
        <authorList>
            <person name="Varghese N."/>
            <person name="Submissions S."/>
        </authorList>
    </citation>
    <scope>NUCLEOTIDE SEQUENCE [LARGE SCALE GENOMIC DNA]</scope>
    <source>
        <strain evidence="3">DSM 22427</strain>
    </source>
</reference>
<feature type="transmembrane region" description="Helical" evidence="1">
    <location>
        <begin position="234"/>
        <end position="255"/>
    </location>
</feature>
<protein>
    <recommendedName>
        <fullName evidence="4">HTTM domain-containing protein</fullName>
    </recommendedName>
</protein>
<organism evidence="2 3">
    <name type="scientific">Halostagnicola kamekurae</name>
    <dbReference type="NCBI Taxonomy" id="619731"/>
    <lineage>
        <taxon>Archaea</taxon>
        <taxon>Methanobacteriati</taxon>
        <taxon>Methanobacteriota</taxon>
        <taxon>Stenosarchaea group</taxon>
        <taxon>Halobacteria</taxon>
        <taxon>Halobacteriales</taxon>
        <taxon>Natrialbaceae</taxon>
        <taxon>Halostagnicola</taxon>
    </lineage>
</organism>
<evidence type="ECO:0000313" key="3">
    <source>
        <dbReference type="Proteomes" id="UP000199199"/>
    </source>
</evidence>
<feature type="transmembrane region" description="Helical" evidence="1">
    <location>
        <begin position="267"/>
        <end position="291"/>
    </location>
</feature>
<evidence type="ECO:0000313" key="2">
    <source>
        <dbReference type="EMBL" id="SFS81834.1"/>
    </source>
</evidence>
<gene>
    <name evidence="2" type="ORF">SAMN04488556_2989</name>
</gene>
<dbReference type="Proteomes" id="UP000199199">
    <property type="component" value="Unassembled WGS sequence"/>
</dbReference>
<dbReference type="OrthoDB" id="303844at2157"/>
<dbReference type="AlphaFoldDB" id="A0A1I6SXV6"/>
<dbReference type="EMBL" id="FOZS01000002">
    <property type="protein sequence ID" value="SFS81834.1"/>
    <property type="molecule type" value="Genomic_DNA"/>
</dbReference>
<keyword evidence="1" id="KW-0812">Transmembrane</keyword>
<evidence type="ECO:0008006" key="4">
    <source>
        <dbReference type="Google" id="ProtNLM"/>
    </source>
</evidence>
<dbReference type="RefSeq" id="WP_092905458.1">
    <property type="nucleotide sequence ID" value="NZ_FOZS01000002.1"/>
</dbReference>